<name>A9PFG2_POPTR</name>
<feature type="chain" id="PRO_5002741702" evidence="1">
    <location>
        <begin position="24"/>
        <end position="42"/>
    </location>
</feature>
<evidence type="ECO:0000313" key="2">
    <source>
        <dbReference type="EMBL" id="ABK95115.1"/>
    </source>
</evidence>
<dbReference type="AlphaFoldDB" id="A9PFG2"/>
<proteinExistence type="evidence at transcript level"/>
<accession>A9PFG2</accession>
<organism evidence="2">
    <name type="scientific">Populus trichocarpa</name>
    <name type="common">Western balsam poplar</name>
    <name type="synonym">Populus balsamifera subsp. trichocarpa</name>
    <dbReference type="NCBI Taxonomy" id="3694"/>
    <lineage>
        <taxon>Eukaryota</taxon>
        <taxon>Viridiplantae</taxon>
        <taxon>Streptophyta</taxon>
        <taxon>Embryophyta</taxon>
        <taxon>Tracheophyta</taxon>
        <taxon>Spermatophyta</taxon>
        <taxon>Magnoliopsida</taxon>
        <taxon>eudicotyledons</taxon>
        <taxon>Gunneridae</taxon>
        <taxon>Pentapetalae</taxon>
        <taxon>rosids</taxon>
        <taxon>fabids</taxon>
        <taxon>Malpighiales</taxon>
        <taxon>Salicaceae</taxon>
        <taxon>Saliceae</taxon>
        <taxon>Populus</taxon>
    </lineage>
</organism>
<sequence length="42" mass="4770">MRARPCVYILFCLFVKVLRMLEAGDIVMNSTNLIDISQKAPV</sequence>
<reference evidence="2" key="1">
    <citation type="journal article" date="2008" name="BMC Genomics">
        <title>Analysis of 4,664 high-quality sequence-finished poplar full-length cDNA clones and their utility for the discovery of genes responding to insect feeding.</title>
        <authorList>
            <person name="Ralph S.G."/>
            <person name="Chun H.J."/>
            <person name="Cooper D."/>
            <person name="Kirkpatrick R."/>
            <person name="Kolosova N."/>
            <person name="Gunter L."/>
            <person name="Tuskan G.A."/>
            <person name="Douglas C.J."/>
            <person name="Holt R.A."/>
            <person name="Jones S.J."/>
            <person name="Marra M.A."/>
            <person name="Bohlmann J."/>
        </authorList>
    </citation>
    <scope>NUCLEOTIDE SEQUENCE</scope>
    <source>
        <tissue evidence="2">Young and mature leaves</tissue>
    </source>
</reference>
<keyword evidence="1" id="KW-0732">Signal</keyword>
<evidence type="ECO:0000256" key="1">
    <source>
        <dbReference type="SAM" id="SignalP"/>
    </source>
</evidence>
<feature type="signal peptide" evidence="1">
    <location>
        <begin position="1"/>
        <end position="23"/>
    </location>
</feature>
<dbReference type="EMBL" id="EF147080">
    <property type="protein sequence ID" value="ABK95115.1"/>
    <property type="molecule type" value="mRNA"/>
</dbReference>
<protein>
    <submittedName>
        <fullName evidence="2">Uncharacterized protein</fullName>
    </submittedName>
</protein>